<reference evidence="3" key="1">
    <citation type="journal article" date="2021" name="PeerJ">
        <title>Extensive microbial diversity within the chicken gut microbiome revealed by metagenomics and culture.</title>
        <authorList>
            <person name="Gilroy R."/>
            <person name="Ravi A."/>
            <person name="Getino M."/>
            <person name="Pursley I."/>
            <person name="Horton D.L."/>
            <person name="Alikhan N.F."/>
            <person name="Baker D."/>
            <person name="Gharbi K."/>
            <person name="Hall N."/>
            <person name="Watson M."/>
            <person name="Adriaenssens E.M."/>
            <person name="Foster-Nyarko E."/>
            <person name="Jarju S."/>
            <person name="Secka A."/>
            <person name="Antonio M."/>
            <person name="Oren A."/>
            <person name="Chaudhuri R.R."/>
            <person name="La Ragione R."/>
            <person name="Hildebrand F."/>
            <person name="Pallen M.J."/>
        </authorList>
    </citation>
    <scope>NUCLEOTIDE SEQUENCE</scope>
    <source>
        <strain evidence="3">Gambia16-930</strain>
    </source>
</reference>
<feature type="compositionally biased region" description="Acidic residues" evidence="1">
    <location>
        <begin position="80"/>
        <end position="90"/>
    </location>
</feature>
<feature type="compositionally biased region" description="Gly residues" evidence="1">
    <location>
        <begin position="138"/>
        <end position="157"/>
    </location>
</feature>
<dbReference type="AlphaFoldDB" id="A0A9D1RK21"/>
<keyword evidence="2" id="KW-0812">Transmembrane</keyword>
<feature type="transmembrane region" description="Helical" evidence="2">
    <location>
        <begin position="12"/>
        <end position="34"/>
    </location>
</feature>
<evidence type="ECO:0000256" key="2">
    <source>
        <dbReference type="SAM" id="Phobius"/>
    </source>
</evidence>
<dbReference type="EMBL" id="DXGG01000223">
    <property type="protein sequence ID" value="HIW88031.1"/>
    <property type="molecule type" value="Genomic_DNA"/>
</dbReference>
<keyword evidence="2" id="KW-1133">Transmembrane helix</keyword>
<evidence type="ECO:0008006" key="5">
    <source>
        <dbReference type="Google" id="ProtNLM"/>
    </source>
</evidence>
<keyword evidence="2" id="KW-0472">Membrane</keyword>
<dbReference type="Proteomes" id="UP000824267">
    <property type="component" value="Unassembled WGS sequence"/>
</dbReference>
<reference evidence="3" key="2">
    <citation type="submission" date="2021-04" db="EMBL/GenBank/DDBJ databases">
        <authorList>
            <person name="Gilroy R."/>
        </authorList>
    </citation>
    <scope>NUCLEOTIDE SEQUENCE</scope>
    <source>
        <strain evidence="3">Gambia16-930</strain>
    </source>
</reference>
<sequence length="245" mass="26216">MMNKDTDRKRMLVSIGSTVAFHGLVLAMLLLMGLRYPDPPPAELGVEMAEESLSDIGLDTEHAAEGGEDVSNQRIVLDDSDETVTQDVEDVPLASRKNERTVNKNKTKQNNVKQKEQTQNIDPDALFKKGMVKKGSGSDQGIGNGDGEGAGGDGKGSGVSFSLGGRGSKELAKPASSTPEVGTIVVEIYVNQEGTVVRAKGGVRGTTIFDNNMWRKCEQAAKKSKFAADPNAPEEQKGSITYKFI</sequence>
<feature type="compositionally biased region" description="Low complexity" evidence="1">
    <location>
        <begin position="108"/>
        <end position="120"/>
    </location>
</feature>
<proteinExistence type="predicted"/>
<name>A0A9D1RK21_9BACT</name>
<evidence type="ECO:0000313" key="3">
    <source>
        <dbReference type="EMBL" id="HIW88031.1"/>
    </source>
</evidence>
<organism evidence="3 4">
    <name type="scientific">Candidatus Onthomorpha intestinigallinarum</name>
    <dbReference type="NCBI Taxonomy" id="2840880"/>
    <lineage>
        <taxon>Bacteria</taxon>
        <taxon>Pseudomonadati</taxon>
        <taxon>Bacteroidota</taxon>
        <taxon>Bacteroidia</taxon>
        <taxon>Bacteroidales</taxon>
        <taxon>Candidatus Onthomorpha</taxon>
    </lineage>
</organism>
<gene>
    <name evidence="3" type="ORF">IAC47_07175</name>
</gene>
<comment type="caution">
    <text evidence="3">The sequence shown here is derived from an EMBL/GenBank/DDBJ whole genome shotgun (WGS) entry which is preliminary data.</text>
</comment>
<protein>
    <recommendedName>
        <fullName evidence="5">TonB C-terminal domain-containing protein</fullName>
    </recommendedName>
</protein>
<accession>A0A9D1RK21</accession>
<evidence type="ECO:0000256" key="1">
    <source>
        <dbReference type="SAM" id="MobiDB-lite"/>
    </source>
</evidence>
<feature type="region of interest" description="Disordered" evidence="1">
    <location>
        <begin position="80"/>
        <end position="177"/>
    </location>
</feature>
<evidence type="ECO:0000313" key="4">
    <source>
        <dbReference type="Proteomes" id="UP000824267"/>
    </source>
</evidence>